<keyword evidence="4 9" id="KW-0418">Kinase</keyword>
<keyword evidence="2" id="KW-0808">Transferase</keyword>
<keyword evidence="7" id="KW-1133">Transmembrane helix</keyword>
<dbReference type="Gene3D" id="1.10.510.10">
    <property type="entry name" value="Transferase(Phosphotransferase) domain 1"/>
    <property type="match status" value="1"/>
</dbReference>
<keyword evidence="7" id="KW-0812">Transmembrane</keyword>
<dbReference type="CDD" id="cd14014">
    <property type="entry name" value="STKc_PknB_like"/>
    <property type="match status" value="1"/>
</dbReference>
<name>D0LVH4_HALO1</name>
<dbReference type="GO" id="GO:0005524">
    <property type="term" value="F:ATP binding"/>
    <property type="evidence" value="ECO:0007669"/>
    <property type="project" value="UniProtKB-KW"/>
</dbReference>
<gene>
    <name evidence="9" type="ordered locus">Hoch_5047</name>
</gene>
<feature type="compositionally biased region" description="Low complexity" evidence="6">
    <location>
        <begin position="554"/>
        <end position="563"/>
    </location>
</feature>
<feature type="region of interest" description="Disordered" evidence="6">
    <location>
        <begin position="421"/>
        <end position="563"/>
    </location>
</feature>
<keyword evidence="3" id="KW-0547">Nucleotide-binding</keyword>
<dbReference type="EMBL" id="CP001804">
    <property type="protein sequence ID" value="ACY17535.1"/>
    <property type="molecule type" value="Genomic_DNA"/>
</dbReference>
<dbReference type="eggNOG" id="COG0515">
    <property type="taxonomic scope" value="Bacteria"/>
</dbReference>
<evidence type="ECO:0000259" key="8">
    <source>
        <dbReference type="PROSITE" id="PS50011"/>
    </source>
</evidence>
<dbReference type="STRING" id="502025.Hoch_5047"/>
<dbReference type="InterPro" id="IPR000719">
    <property type="entry name" value="Prot_kinase_dom"/>
</dbReference>
<dbReference type="KEGG" id="hoh:Hoch_5047"/>
<keyword evidence="7" id="KW-0472">Membrane</keyword>
<evidence type="ECO:0000256" key="1">
    <source>
        <dbReference type="ARBA" id="ARBA00012513"/>
    </source>
</evidence>
<dbReference type="HOGENOM" id="CLU_408128_0_0_7"/>
<dbReference type="Pfam" id="PF00069">
    <property type="entry name" value="Pkinase"/>
    <property type="match status" value="1"/>
</dbReference>
<feature type="domain" description="Protein kinase" evidence="8">
    <location>
        <begin position="16"/>
        <end position="301"/>
    </location>
</feature>
<feature type="compositionally biased region" description="Low complexity" evidence="6">
    <location>
        <begin position="515"/>
        <end position="529"/>
    </location>
</feature>
<keyword evidence="9" id="KW-0723">Serine/threonine-protein kinase</keyword>
<feature type="transmembrane region" description="Helical" evidence="7">
    <location>
        <begin position="358"/>
        <end position="378"/>
    </location>
</feature>
<sequence>MSDISTQRLRARYGSYDIAGMVGRDSCVTEYDAVAVTEAGSEAGSGAGVTVGLPVALKVLQADAVREQALVDDFLRDAERWLQLGDHGVRGLVDFGSHDDMLFVCCEPLVGVSAAELASYGRDATAPEGWNAYVAYILAEACRALEGAYHGSSQHGAPMIHGGISPHTLLIASNGFVYLDDFGFARAHARVRSKRSRDTARTLPYQAPEQLGRAHALTRQVDVWSLGVCMWEMLTGRSLFLGDSDAATLLALTVGALPAPSASNASVPPALDAIVQRCIARNPAERYATAAMMEADLRAFVASLPYAIGPGDVASLVRGPDAESGQLAPFSSAGRRLATATGFDIRQEPAPAPRRHSVAIGLLSALLAVVVLAGVWIWSARSDGTELPRYQASRTSLSVAGGSALAAEGAGDQVAAAGALADGDREASAEEPAALADADAVEADSDADAAGDEDADRDESARSSRRERRERRERRARSRSAESEREQQREQETARAAAREREQREEEAAREQQRAETASRSAAQTAATEVPRASAITSPLPGRVTTPPAPSAPPTRSADATAAKSVKTAIAGLDVQGGVPRASIQRAIERVESSFQSCYLSASKTLGRSPSGAVSVHLVIDESNRASVTKLSGTPLSGMGSCLRQAAARIKSRTPPDVGRVRVGFQIRFSPSR</sequence>
<dbReference type="EC" id="2.7.11.1" evidence="1"/>
<organism evidence="9 10">
    <name type="scientific">Haliangium ochraceum (strain DSM 14365 / JCM 11303 / SMP-2)</name>
    <dbReference type="NCBI Taxonomy" id="502025"/>
    <lineage>
        <taxon>Bacteria</taxon>
        <taxon>Pseudomonadati</taxon>
        <taxon>Myxococcota</taxon>
        <taxon>Polyangia</taxon>
        <taxon>Haliangiales</taxon>
        <taxon>Kofleriaceae</taxon>
        <taxon>Haliangium</taxon>
    </lineage>
</organism>
<accession>D0LVH4</accession>
<dbReference type="Proteomes" id="UP000001880">
    <property type="component" value="Chromosome"/>
</dbReference>
<evidence type="ECO:0000256" key="6">
    <source>
        <dbReference type="SAM" id="MobiDB-lite"/>
    </source>
</evidence>
<evidence type="ECO:0000313" key="10">
    <source>
        <dbReference type="Proteomes" id="UP000001880"/>
    </source>
</evidence>
<proteinExistence type="predicted"/>
<keyword evidence="10" id="KW-1185">Reference proteome</keyword>
<evidence type="ECO:0000256" key="3">
    <source>
        <dbReference type="ARBA" id="ARBA00022741"/>
    </source>
</evidence>
<dbReference type="PANTHER" id="PTHR43671:SF13">
    <property type="entry name" value="SERINE_THREONINE-PROTEIN KINASE NEK2"/>
    <property type="match status" value="1"/>
</dbReference>
<feature type="compositionally biased region" description="Acidic residues" evidence="6">
    <location>
        <begin position="439"/>
        <end position="457"/>
    </location>
</feature>
<protein>
    <recommendedName>
        <fullName evidence="1">non-specific serine/threonine protein kinase</fullName>
        <ecNumber evidence="1">2.7.11.1</ecNumber>
    </recommendedName>
</protein>
<evidence type="ECO:0000256" key="5">
    <source>
        <dbReference type="ARBA" id="ARBA00022840"/>
    </source>
</evidence>
<dbReference type="SUPFAM" id="SSF56112">
    <property type="entry name" value="Protein kinase-like (PK-like)"/>
    <property type="match status" value="1"/>
</dbReference>
<dbReference type="GO" id="GO:0004674">
    <property type="term" value="F:protein serine/threonine kinase activity"/>
    <property type="evidence" value="ECO:0007669"/>
    <property type="project" value="UniProtKB-KW"/>
</dbReference>
<dbReference type="PROSITE" id="PS50011">
    <property type="entry name" value="PROTEIN_KINASE_DOM"/>
    <property type="match status" value="1"/>
</dbReference>
<feature type="compositionally biased region" description="Basic and acidic residues" evidence="6">
    <location>
        <begin position="479"/>
        <end position="514"/>
    </location>
</feature>
<evidence type="ECO:0000313" key="9">
    <source>
        <dbReference type="EMBL" id="ACY17535.1"/>
    </source>
</evidence>
<dbReference type="InterPro" id="IPR050660">
    <property type="entry name" value="NEK_Ser/Thr_kinase"/>
</dbReference>
<dbReference type="OrthoDB" id="9801841at2"/>
<dbReference type="PANTHER" id="PTHR43671">
    <property type="entry name" value="SERINE/THREONINE-PROTEIN KINASE NEK"/>
    <property type="match status" value="1"/>
</dbReference>
<keyword evidence="5" id="KW-0067">ATP-binding</keyword>
<reference evidence="9 10" key="1">
    <citation type="journal article" date="2010" name="Stand. Genomic Sci.">
        <title>Complete genome sequence of Haliangium ochraceum type strain (SMP-2).</title>
        <authorList>
            <consortium name="US DOE Joint Genome Institute (JGI-PGF)"/>
            <person name="Ivanova N."/>
            <person name="Daum C."/>
            <person name="Lang E."/>
            <person name="Abt B."/>
            <person name="Kopitz M."/>
            <person name="Saunders E."/>
            <person name="Lapidus A."/>
            <person name="Lucas S."/>
            <person name="Glavina Del Rio T."/>
            <person name="Nolan M."/>
            <person name="Tice H."/>
            <person name="Copeland A."/>
            <person name="Cheng J.F."/>
            <person name="Chen F."/>
            <person name="Bruce D."/>
            <person name="Goodwin L."/>
            <person name="Pitluck S."/>
            <person name="Mavromatis K."/>
            <person name="Pati A."/>
            <person name="Mikhailova N."/>
            <person name="Chen A."/>
            <person name="Palaniappan K."/>
            <person name="Land M."/>
            <person name="Hauser L."/>
            <person name="Chang Y.J."/>
            <person name="Jeffries C.D."/>
            <person name="Detter J.C."/>
            <person name="Brettin T."/>
            <person name="Rohde M."/>
            <person name="Goker M."/>
            <person name="Bristow J."/>
            <person name="Markowitz V."/>
            <person name="Eisen J.A."/>
            <person name="Hugenholtz P."/>
            <person name="Kyrpides N.C."/>
            <person name="Klenk H.P."/>
        </authorList>
    </citation>
    <scope>NUCLEOTIDE SEQUENCE [LARGE SCALE GENOMIC DNA]</scope>
    <source>
        <strain evidence="10">DSM 14365 / CIP 107738 / JCM 11303 / AJ 13395 / SMP-2</strain>
    </source>
</reference>
<dbReference type="InterPro" id="IPR011009">
    <property type="entry name" value="Kinase-like_dom_sf"/>
</dbReference>
<evidence type="ECO:0000256" key="4">
    <source>
        <dbReference type="ARBA" id="ARBA00022777"/>
    </source>
</evidence>
<feature type="compositionally biased region" description="Basic residues" evidence="6">
    <location>
        <begin position="465"/>
        <end position="478"/>
    </location>
</feature>
<evidence type="ECO:0000256" key="2">
    <source>
        <dbReference type="ARBA" id="ARBA00022679"/>
    </source>
</evidence>
<dbReference type="AlphaFoldDB" id="D0LVH4"/>
<evidence type="ECO:0000256" key="7">
    <source>
        <dbReference type="SAM" id="Phobius"/>
    </source>
</evidence>